<dbReference type="InterPro" id="IPR024713">
    <property type="entry name" value="Fructosamine_deglycase_FrlB"/>
</dbReference>
<evidence type="ECO:0000313" key="4">
    <source>
        <dbReference type="Proteomes" id="UP000001662"/>
    </source>
</evidence>
<dbReference type="GO" id="GO:0097367">
    <property type="term" value="F:carbohydrate derivative binding"/>
    <property type="evidence" value="ECO:0007669"/>
    <property type="project" value="InterPro"/>
</dbReference>
<dbReference type="Gene3D" id="3.40.50.10490">
    <property type="entry name" value="Glucose-6-phosphate isomerase like protein, domain 1"/>
    <property type="match status" value="1"/>
</dbReference>
<dbReference type="KEGG" id="csh:Closa_4179"/>
<evidence type="ECO:0000256" key="1">
    <source>
        <dbReference type="SAM" id="Phobius"/>
    </source>
</evidence>
<dbReference type="InterPro" id="IPR046348">
    <property type="entry name" value="SIS_dom_sf"/>
</dbReference>
<dbReference type="PROSITE" id="PS51464">
    <property type="entry name" value="SIS"/>
    <property type="match status" value="1"/>
</dbReference>
<name>D9R2Q7_LACSW</name>
<dbReference type="SUPFAM" id="SSF53697">
    <property type="entry name" value="SIS domain"/>
    <property type="match status" value="1"/>
</dbReference>
<dbReference type="PANTHER" id="PTHR10937:SF14">
    <property type="entry name" value="FRUCTOSELYSINE 6-PHOSPHATE DEGLYCASE"/>
    <property type="match status" value="1"/>
</dbReference>
<feature type="transmembrane region" description="Helical" evidence="1">
    <location>
        <begin position="21"/>
        <end position="40"/>
    </location>
</feature>
<dbReference type="InterPro" id="IPR001347">
    <property type="entry name" value="SIS_dom"/>
</dbReference>
<sequence>MIKVEEIIREILEAKREIYNISFVGCGGSLVGFYPAYYYVTKEAKKIAAYYISSNEFVHDMPKSVGVNSIVVVATRRGNTPETVEAARLAKEAGASVIGLAFVEESELNTAVDYLIKFYDVDPDPFETGKGELGLRIAVELLHQSEQCTNYDQMIGGFTAVNGLIAEAKKRAVPQAIKFSLDCKNDTVIYTMGSGTAWGSAHQESICIFMEMQWINSSVIHTGEFFHGPFEITDPDTAFLLFKSTGKTRELDDRVIKFLDQYNNHTIILDAKEYGVDQLGEVSEYFDALFYNAIIGVYNDLLADIRNHPLDKRKYMWKYNY</sequence>
<dbReference type="GO" id="GO:0006047">
    <property type="term" value="P:UDP-N-acetylglucosamine metabolic process"/>
    <property type="evidence" value="ECO:0007669"/>
    <property type="project" value="TreeGrafter"/>
</dbReference>
<dbReference type="Pfam" id="PF01380">
    <property type="entry name" value="SIS"/>
    <property type="match status" value="1"/>
</dbReference>
<dbReference type="Gene3D" id="3.40.50.12570">
    <property type="match status" value="1"/>
</dbReference>
<dbReference type="PIRSF" id="PIRSF009290">
    <property type="entry name" value="FrlB"/>
    <property type="match status" value="1"/>
</dbReference>
<keyword evidence="1" id="KW-0472">Membrane</keyword>
<gene>
    <name evidence="3" type="ordered locus">Closa_4179</name>
</gene>
<accession>D9R2Q7</accession>
<dbReference type="STRING" id="610130.Closa_4179"/>
<protein>
    <submittedName>
        <fullName evidence="3">Sugar isomerase (SIS)</fullName>
    </submittedName>
</protein>
<dbReference type="Gene3D" id="1.10.10.2240">
    <property type="match status" value="1"/>
</dbReference>
<dbReference type="PaxDb" id="610130-Closa_4179"/>
<dbReference type="HOGENOM" id="CLU_012520_3_0_9"/>
<evidence type="ECO:0000313" key="3">
    <source>
        <dbReference type="EMBL" id="ADL06681.1"/>
    </source>
</evidence>
<dbReference type="GO" id="GO:0004360">
    <property type="term" value="F:glutamine-fructose-6-phosphate transaminase (isomerizing) activity"/>
    <property type="evidence" value="ECO:0007669"/>
    <property type="project" value="TreeGrafter"/>
</dbReference>
<dbReference type="GO" id="GO:0006487">
    <property type="term" value="P:protein N-linked glycosylation"/>
    <property type="evidence" value="ECO:0007669"/>
    <property type="project" value="TreeGrafter"/>
</dbReference>
<proteinExistence type="predicted"/>
<dbReference type="eggNOG" id="COG2222">
    <property type="taxonomic scope" value="Bacteria"/>
</dbReference>
<reference evidence="3" key="1">
    <citation type="submission" date="2010-07" db="EMBL/GenBank/DDBJ databases">
        <title>Complete sequence of Clostridium saccharolyticum WM1.</title>
        <authorList>
            <consortium name="US DOE Joint Genome Institute"/>
            <person name="Lucas S."/>
            <person name="Copeland A."/>
            <person name="Lapidus A."/>
            <person name="Cheng J.-F."/>
            <person name="Bruce D."/>
            <person name="Goodwin L."/>
            <person name="Pitluck S."/>
            <person name="Chertkov O."/>
            <person name="Detter J.C."/>
            <person name="Han C."/>
            <person name="Tapia R."/>
            <person name="Land M."/>
            <person name="Hauser L."/>
            <person name="Chang Y.-J."/>
            <person name="Jeffries C."/>
            <person name="Kyrpides N."/>
            <person name="Ivanova N."/>
            <person name="Mikhailova N."/>
            <person name="Mouttaki H."/>
            <person name="Lin L."/>
            <person name="Zhou J."/>
            <person name="Hemme C.L."/>
            <person name="Woyke T."/>
        </authorList>
    </citation>
    <scope>NUCLEOTIDE SEQUENCE [LARGE SCALE GENOMIC DNA]</scope>
    <source>
        <strain evidence="3">WM1</strain>
    </source>
</reference>
<dbReference type="InterPro" id="IPR035488">
    <property type="entry name" value="FrlB_SIS"/>
</dbReference>
<dbReference type="RefSeq" id="WP_013274733.1">
    <property type="nucleotide sequence ID" value="NC_014376.1"/>
</dbReference>
<keyword evidence="1" id="KW-1133">Transmembrane helix</keyword>
<keyword evidence="1" id="KW-0812">Transmembrane</keyword>
<dbReference type="GO" id="GO:0016853">
    <property type="term" value="F:isomerase activity"/>
    <property type="evidence" value="ECO:0007669"/>
    <property type="project" value="UniProtKB-KW"/>
</dbReference>
<feature type="domain" description="SIS" evidence="2">
    <location>
        <begin position="7"/>
        <end position="147"/>
    </location>
</feature>
<dbReference type="PANTHER" id="PTHR10937">
    <property type="entry name" value="GLUCOSAMINE--FRUCTOSE-6-PHOSPHATE AMINOTRANSFERASE, ISOMERIZING"/>
    <property type="match status" value="1"/>
</dbReference>
<dbReference type="Proteomes" id="UP000001662">
    <property type="component" value="Chromosome"/>
</dbReference>
<evidence type="ECO:0000259" key="2">
    <source>
        <dbReference type="PROSITE" id="PS51464"/>
    </source>
</evidence>
<dbReference type="EMBL" id="CP002109">
    <property type="protein sequence ID" value="ADL06681.1"/>
    <property type="molecule type" value="Genomic_DNA"/>
</dbReference>
<organism evidence="3 4">
    <name type="scientific">Lacrimispora saccharolytica (strain ATCC 35040 / DSM 2544 / NRCC 2533 / WM1)</name>
    <name type="common">Clostridium saccharolyticum</name>
    <dbReference type="NCBI Taxonomy" id="610130"/>
    <lineage>
        <taxon>Bacteria</taxon>
        <taxon>Bacillati</taxon>
        <taxon>Bacillota</taxon>
        <taxon>Clostridia</taxon>
        <taxon>Lachnospirales</taxon>
        <taxon>Lachnospiraceae</taxon>
        <taxon>Lacrimispora</taxon>
    </lineage>
</organism>
<dbReference type="GO" id="GO:0006002">
    <property type="term" value="P:fructose 6-phosphate metabolic process"/>
    <property type="evidence" value="ECO:0007669"/>
    <property type="project" value="TreeGrafter"/>
</dbReference>
<dbReference type="CDD" id="cd05710">
    <property type="entry name" value="SIS_1"/>
    <property type="match status" value="1"/>
</dbReference>
<dbReference type="AlphaFoldDB" id="D9R2Q7"/>
<keyword evidence="4" id="KW-1185">Reference proteome</keyword>
<keyword evidence="3" id="KW-0413">Isomerase</keyword>
<dbReference type="OrthoDB" id="9782098at2"/>